<dbReference type="CDD" id="cd18787">
    <property type="entry name" value="SF2_C_DEAD"/>
    <property type="match status" value="1"/>
</dbReference>
<keyword evidence="1 7" id="KW-0547">Nucleotide-binding</keyword>
<protein>
    <recommendedName>
        <fullName evidence="7">ATP-dependent RNA helicase</fullName>
        <ecNumber evidence="7">3.6.4.13</ecNumber>
    </recommendedName>
</protein>
<evidence type="ECO:0000256" key="2">
    <source>
        <dbReference type="ARBA" id="ARBA00022801"/>
    </source>
</evidence>
<dbReference type="HOGENOM" id="CLU_003041_1_3_1"/>
<feature type="domain" description="Helicase C-terminal" evidence="9">
    <location>
        <begin position="296"/>
        <end position="430"/>
    </location>
</feature>
<dbReference type="PANTHER" id="PTHR24031">
    <property type="entry name" value="RNA HELICASE"/>
    <property type="match status" value="1"/>
</dbReference>
<dbReference type="AlphaFoldDB" id="F0WBT8"/>
<dbReference type="GO" id="GO:0005524">
    <property type="term" value="F:ATP binding"/>
    <property type="evidence" value="ECO:0007669"/>
    <property type="project" value="UniProtKB-UniRule"/>
</dbReference>
<dbReference type="GO" id="GO:0003723">
    <property type="term" value="F:RNA binding"/>
    <property type="evidence" value="ECO:0007669"/>
    <property type="project" value="UniProtKB-UniRule"/>
</dbReference>
<evidence type="ECO:0000259" key="8">
    <source>
        <dbReference type="PROSITE" id="PS51192"/>
    </source>
</evidence>
<feature type="domain" description="Helicase ATP-binding" evidence="8">
    <location>
        <begin position="66"/>
        <end position="226"/>
    </location>
</feature>
<dbReference type="Gene3D" id="3.40.50.300">
    <property type="entry name" value="P-loop containing nucleotide triphosphate hydrolases"/>
    <property type="match status" value="2"/>
</dbReference>
<dbReference type="Pfam" id="PF00271">
    <property type="entry name" value="Helicase_C"/>
    <property type="match status" value="1"/>
</dbReference>
<comment type="function">
    <text evidence="7">RNA helicase.</text>
</comment>
<proteinExistence type="inferred from homology"/>
<dbReference type="PROSITE" id="PS51195">
    <property type="entry name" value="Q_MOTIF"/>
    <property type="match status" value="1"/>
</dbReference>
<keyword evidence="4 7" id="KW-0067">ATP-binding</keyword>
<name>F0WBT8_9STRA</name>
<reference evidence="11" key="1">
    <citation type="journal article" date="2011" name="PLoS Biol.">
        <title>Gene gain and loss during evolution of obligate parasitism in the white rust pathogen of Arabidopsis thaliana.</title>
        <authorList>
            <person name="Kemen E."/>
            <person name="Gardiner A."/>
            <person name="Schultz-Larsen T."/>
            <person name="Kemen A.C."/>
            <person name="Balmuth A.L."/>
            <person name="Robert-Seilaniantz A."/>
            <person name="Bailey K."/>
            <person name="Holub E."/>
            <person name="Studholme D.J."/>
            <person name="Maclean D."/>
            <person name="Jones J.D."/>
        </authorList>
    </citation>
    <scope>NUCLEOTIDE SEQUENCE</scope>
</reference>
<evidence type="ECO:0000313" key="12">
    <source>
        <dbReference type="EMBL" id="CCA20571.1"/>
    </source>
</evidence>
<dbReference type="InterPro" id="IPR001650">
    <property type="entry name" value="Helicase_C-like"/>
</dbReference>
<dbReference type="GO" id="GO:0016787">
    <property type="term" value="F:hydrolase activity"/>
    <property type="evidence" value="ECO:0007669"/>
    <property type="project" value="UniProtKB-KW"/>
</dbReference>
<evidence type="ECO:0000256" key="5">
    <source>
        <dbReference type="ARBA" id="ARBA00022884"/>
    </source>
</evidence>
<dbReference type="Pfam" id="PF00270">
    <property type="entry name" value="DEAD"/>
    <property type="match status" value="1"/>
</dbReference>
<comment type="catalytic activity">
    <reaction evidence="7">
        <text>ATP + H2O = ADP + phosphate + H(+)</text>
        <dbReference type="Rhea" id="RHEA:13065"/>
        <dbReference type="ChEBI" id="CHEBI:15377"/>
        <dbReference type="ChEBI" id="CHEBI:15378"/>
        <dbReference type="ChEBI" id="CHEBI:30616"/>
        <dbReference type="ChEBI" id="CHEBI:43474"/>
        <dbReference type="ChEBI" id="CHEBI:456216"/>
        <dbReference type="EC" id="3.6.4.13"/>
    </reaction>
</comment>
<reference evidence="11" key="2">
    <citation type="submission" date="2011-02" db="EMBL/GenBank/DDBJ databases">
        <authorList>
            <person name="MacLean D."/>
        </authorList>
    </citation>
    <scope>NUCLEOTIDE SEQUENCE</scope>
</reference>
<keyword evidence="3 7" id="KW-0347">Helicase</keyword>
<evidence type="ECO:0000259" key="10">
    <source>
        <dbReference type="PROSITE" id="PS51195"/>
    </source>
</evidence>
<gene>
    <name evidence="11" type="primary">AlNc14C53G4129</name>
    <name evidence="12" type="synonym">AlNc14C97G5931</name>
    <name evidence="11" type="ORF">ALNC14_047580</name>
    <name evidence="12" type="ORF">ALNC14_067140</name>
</gene>
<keyword evidence="2 7" id="KW-0378">Hydrolase</keyword>
<dbReference type="SMART" id="SM00490">
    <property type="entry name" value="HELICc"/>
    <property type="match status" value="1"/>
</dbReference>
<evidence type="ECO:0000256" key="4">
    <source>
        <dbReference type="ARBA" id="ARBA00022840"/>
    </source>
</evidence>
<dbReference type="EMBL" id="FR824098">
    <property type="protein sequence ID" value="CCA18615.1"/>
    <property type="molecule type" value="Genomic_DNA"/>
</dbReference>
<sequence>MRVSSLTKLHRYASRKLCSPFNGRCSVSSTSTKYPDFRALALHEGLVNNLRSTGITSPTQIQQKAIPKIFQNCDIVIAAETGSGKTLSYLLPLVQQLRLHSRTQEQPQSSPDCIILTTSQDLVRQIKSVLAQVDADFMKDHTAYVSSMSKISGGSNCPLKMIFSTPSALLRASKPKDFDFVRHIVVDEADMLLSGGAEKDTKLLLATIQNRARHSGNAIQYIFSAISFYLLKLPFAYYGRRSVRQFMEKKYPDIDFVETRHFQQLVPQLQASLYDLDEFAKPQPATFKDRCALLWDILANSSETAEQPRILIFANTVQSAEALQDFLANKKDYPCSVLHKKVDSFSRRQIVHQLTQNGNQNAIIPPDAPKTIICTDIASRGLDTLSVGHVIQFEFARDAISYIHRIGRTARAGHPGKGTRSSMMCLFGSS</sequence>
<evidence type="ECO:0000256" key="3">
    <source>
        <dbReference type="ARBA" id="ARBA00022806"/>
    </source>
</evidence>
<feature type="short sequence motif" description="Q motif" evidence="6">
    <location>
        <begin position="35"/>
        <end position="63"/>
    </location>
</feature>
<feature type="domain" description="DEAD-box RNA helicase Q" evidence="10">
    <location>
        <begin position="35"/>
        <end position="63"/>
    </location>
</feature>
<dbReference type="SMART" id="SM00487">
    <property type="entry name" value="DEXDc"/>
    <property type="match status" value="1"/>
</dbReference>
<evidence type="ECO:0000313" key="11">
    <source>
        <dbReference type="EMBL" id="CCA18615.1"/>
    </source>
</evidence>
<dbReference type="PROSITE" id="PS51194">
    <property type="entry name" value="HELICASE_CTER"/>
    <property type="match status" value="1"/>
</dbReference>
<dbReference type="InterPro" id="IPR014014">
    <property type="entry name" value="RNA_helicase_DEAD_Q_motif"/>
</dbReference>
<dbReference type="EC" id="3.6.4.13" evidence="7"/>
<dbReference type="InterPro" id="IPR011545">
    <property type="entry name" value="DEAD/DEAH_box_helicase_dom"/>
</dbReference>
<dbReference type="PROSITE" id="PS51192">
    <property type="entry name" value="HELICASE_ATP_BIND_1"/>
    <property type="match status" value="1"/>
</dbReference>
<dbReference type="EMBL" id="FR824142">
    <property type="protein sequence ID" value="CCA20571.1"/>
    <property type="molecule type" value="Genomic_DNA"/>
</dbReference>
<evidence type="ECO:0000256" key="6">
    <source>
        <dbReference type="PROSITE-ProRule" id="PRU00552"/>
    </source>
</evidence>
<accession>F0WBT8</accession>
<evidence type="ECO:0000256" key="1">
    <source>
        <dbReference type="ARBA" id="ARBA00022741"/>
    </source>
</evidence>
<dbReference type="SUPFAM" id="SSF52540">
    <property type="entry name" value="P-loop containing nucleoside triphosphate hydrolases"/>
    <property type="match status" value="1"/>
</dbReference>
<evidence type="ECO:0000259" key="9">
    <source>
        <dbReference type="PROSITE" id="PS51194"/>
    </source>
</evidence>
<comment type="similarity">
    <text evidence="7">Belongs to the DEAD box helicase family.</text>
</comment>
<organism evidence="11">
    <name type="scientific">Albugo laibachii Nc14</name>
    <dbReference type="NCBI Taxonomy" id="890382"/>
    <lineage>
        <taxon>Eukaryota</taxon>
        <taxon>Sar</taxon>
        <taxon>Stramenopiles</taxon>
        <taxon>Oomycota</taxon>
        <taxon>Peronosporomycetes</taxon>
        <taxon>Albuginales</taxon>
        <taxon>Albuginaceae</taxon>
        <taxon>Albugo</taxon>
    </lineage>
</organism>
<dbReference type="InterPro" id="IPR014001">
    <property type="entry name" value="Helicase_ATP-bd"/>
</dbReference>
<dbReference type="InterPro" id="IPR027417">
    <property type="entry name" value="P-loop_NTPase"/>
</dbReference>
<keyword evidence="5 7" id="KW-0694">RNA-binding</keyword>
<evidence type="ECO:0000256" key="7">
    <source>
        <dbReference type="RuleBase" id="RU365068"/>
    </source>
</evidence>
<comment type="domain">
    <text evidence="7">The Q motif is unique to and characteristic of the DEAD box family of RNA helicases and controls ATP binding and hydrolysis.</text>
</comment>
<dbReference type="GO" id="GO:0003724">
    <property type="term" value="F:RNA helicase activity"/>
    <property type="evidence" value="ECO:0007669"/>
    <property type="project" value="UniProtKB-EC"/>
</dbReference>